<protein>
    <submittedName>
        <fullName evidence="1">Uncharacterized protein</fullName>
    </submittedName>
</protein>
<organism evidence="1 3">
    <name type="scientific">Eikenella corrodens</name>
    <dbReference type="NCBI Taxonomy" id="539"/>
    <lineage>
        <taxon>Bacteria</taxon>
        <taxon>Pseudomonadati</taxon>
        <taxon>Pseudomonadota</taxon>
        <taxon>Betaproteobacteria</taxon>
        <taxon>Neisseriales</taxon>
        <taxon>Neisseriaceae</taxon>
        <taxon>Eikenella</taxon>
    </lineage>
</organism>
<evidence type="ECO:0000313" key="2">
    <source>
        <dbReference type="EMBL" id="OAM21624.1"/>
    </source>
</evidence>
<name>A0A1A9RBB6_EIKCO</name>
<accession>A0A1A9RBB6</accession>
<dbReference type="Proteomes" id="UP000078003">
    <property type="component" value="Unassembled WGS sequence"/>
</dbReference>
<dbReference type="EMBL" id="LXSF01000012">
    <property type="protein sequence ID" value="OAM15227.1"/>
    <property type="molecule type" value="Genomic_DNA"/>
</dbReference>
<sequence>MADLPMHSNLLAVYPHILERMKTVPGVKSVREVGDLNHLLNTADKRRMAAAVDGAVYVVFGGNSPDDSAGGGRMMKETLYFTFVLCRHNPGEKPILYEAGQTLAAIQQAFQGWDAGREYVAGPFQRTASPAIEYNDKFVFFPISFTVPVVLRAKAD</sequence>
<reference evidence="3 4" key="1">
    <citation type="submission" date="2016-05" db="EMBL/GenBank/DDBJ databases">
        <title>Draft genome of Corynebacterium afermentans subsp. afermentans LCDC 88199T.</title>
        <authorList>
            <person name="Bernier A.-M."/>
            <person name="Bernard K."/>
        </authorList>
    </citation>
    <scope>NUCLEOTIDE SEQUENCE [LARGE SCALE GENOMIC DNA]</scope>
    <source>
        <strain evidence="3">NML01-0328</strain>
        <strain evidence="4">NML120819</strain>
    </source>
</reference>
<dbReference type="Proteomes" id="UP000078103">
    <property type="component" value="Unassembled WGS sequence"/>
</dbReference>
<evidence type="ECO:0000313" key="1">
    <source>
        <dbReference type="EMBL" id="OAM15227.1"/>
    </source>
</evidence>
<gene>
    <name evidence="1" type="ORF">A7P85_08565</name>
    <name evidence="2" type="ORF">A7P89_07305</name>
</gene>
<comment type="caution">
    <text evidence="1">The sequence shown here is derived from an EMBL/GenBank/DDBJ whole genome shotgun (WGS) entry which is preliminary data.</text>
</comment>
<dbReference type="InterPro" id="IPR056912">
    <property type="entry name" value="Phage_JBD30_tail_term-like"/>
</dbReference>
<dbReference type="EMBL" id="LXSH01000020">
    <property type="protein sequence ID" value="OAM21624.1"/>
    <property type="molecule type" value="Genomic_DNA"/>
</dbReference>
<reference evidence="1" key="2">
    <citation type="submission" date="2016-05" db="EMBL/GenBank/DDBJ databases">
        <authorList>
            <person name="Lavstsen T."/>
            <person name="Jespersen J.S."/>
        </authorList>
    </citation>
    <scope>NUCLEOTIDE SEQUENCE</scope>
    <source>
        <strain evidence="1">NML01-0328</strain>
        <strain evidence="2">NML120819</strain>
    </source>
</reference>
<dbReference type="RefSeq" id="WP_064104654.1">
    <property type="nucleotide sequence ID" value="NZ_LXSF01000012.1"/>
</dbReference>
<evidence type="ECO:0000313" key="3">
    <source>
        <dbReference type="Proteomes" id="UP000078003"/>
    </source>
</evidence>
<evidence type="ECO:0000313" key="4">
    <source>
        <dbReference type="Proteomes" id="UP000078103"/>
    </source>
</evidence>
<dbReference type="Pfam" id="PF23840">
    <property type="entry name" value="Phage_tail_terminator"/>
    <property type="match status" value="1"/>
</dbReference>
<proteinExistence type="predicted"/>
<dbReference type="AlphaFoldDB" id="A0A1A9RBB6"/>